<comment type="similarity">
    <text evidence="1">Belongs to the short-chain dehydrogenases/reductases (SDR) family.</text>
</comment>
<dbReference type="Pfam" id="PF00106">
    <property type="entry name" value="adh_short"/>
    <property type="match status" value="1"/>
</dbReference>
<dbReference type="InterPro" id="IPR036291">
    <property type="entry name" value="NAD(P)-bd_dom_sf"/>
</dbReference>
<gene>
    <name evidence="3" type="ORF">S40285_06277</name>
</gene>
<dbReference type="InParanoid" id="A0A084QTC2"/>
<keyword evidence="4" id="KW-1185">Reference proteome</keyword>
<evidence type="ECO:0000256" key="2">
    <source>
        <dbReference type="ARBA" id="ARBA00023002"/>
    </source>
</evidence>
<dbReference type="PANTHER" id="PTHR43976">
    <property type="entry name" value="SHORT CHAIN DEHYDROGENASE"/>
    <property type="match status" value="1"/>
</dbReference>
<reference evidence="3 4" key="1">
    <citation type="journal article" date="2014" name="BMC Genomics">
        <title>Comparative genome sequencing reveals chemotype-specific gene clusters in the toxigenic black mold Stachybotrys.</title>
        <authorList>
            <person name="Semeiks J."/>
            <person name="Borek D."/>
            <person name="Otwinowski Z."/>
            <person name="Grishin N.V."/>
        </authorList>
    </citation>
    <scope>NUCLEOTIDE SEQUENCE [LARGE SCALE GENOMIC DNA]</scope>
    <source>
        <strain evidence="3 4">IBT 40285</strain>
    </source>
</reference>
<dbReference type="PRINTS" id="PR00081">
    <property type="entry name" value="GDHRDH"/>
</dbReference>
<sequence length="297" mass="32311">MSKMIPPPVWFISAASSGFGRETALQALDRGHVVIATARNPAKIQDLADAGADTMAFDVTSPLPDIEAVAKEIFTRYGRVDYLVNAAGFITDGAVEEVSPEEMYNAFNTNVFGTVNTIHAFLPHMRKQTSSSSGIRGTVVTFGSIASWEGGPTYAIYSMVKGCMSLLAESLKPELSPFNIVATVVEPGYFRTNFLNADAKITSKVRLPEYEDENTPTGKLRKALKAVTNNQPGDVKKGCKVLVDILTRSGVAEGREIPVRICLGPDADVFIREKANKTTALLDEWKDIFTSTDYTEE</sequence>
<accession>A0A084QTC2</accession>
<dbReference type="Proteomes" id="UP000028524">
    <property type="component" value="Unassembled WGS sequence"/>
</dbReference>
<dbReference type="GO" id="GO:0016491">
    <property type="term" value="F:oxidoreductase activity"/>
    <property type="evidence" value="ECO:0007669"/>
    <property type="project" value="UniProtKB-KW"/>
</dbReference>
<dbReference type="EMBL" id="KL660233">
    <property type="protein sequence ID" value="KFA67207.1"/>
    <property type="molecule type" value="Genomic_DNA"/>
</dbReference>
<dbReference type="SUPFAM" id="SSF51735">
    <property type="entry name" value="NAD(P)-binding Rossmann-fold domains"/>
    <property type="match status" value="1"/>
</dbReference>
<evidence type="ECO:0000313" key="3">
    <source>
        <dbReference type="EMBL" id="KFA67207.1"/>
    </source>
</evidence>
<dbReference type="AlphaFoldDB" id="A0A084QTC2"/>
<protein>
    <submittedName>
        <fullName evidence="3">Uncharacterized protein</fullName>
    </submittedName>
</protein>
<dbReference type="InterPro" id="IPR002347">
    <property type="entry name" value="SDR_fam"/>
</dbReference>
<evidence type="ECO:0000256" key="1">
    <source>
        <dbReference type="ARBA" id="ARBA00006484"/>
    </source>
</evidence>
<evidence type="ECO:0000313" key="4">
    <source>
        <dbReference type="Proteomes" id="UP000028524"/>
    </source>
</evidence>
<proteinExistence type="inferred from homology"/>
<dbReference type="PANTHER" id="PTHR43976:SF16">
    <property type="entry name" value="SHORT-CHAIN DEHYDROGENASE_REDUCTASE FAMILY PROTEIN"/>
    <property type="match status" value="1"/>
</dbReference>
<keyword evidence="2" id="KW-0560">Oxidoreductase</keyword>
<dbReference type="HOGENOM" id="CLU_010194_2_9_1"/>
<dbReference type="OrthoDB" id="1274115at2759"/>
<dbReference type="STRING" id="1283841.A0A084QTC2"/>
<dbReference type="CDD" id="cd05374">
    <property type="entry name" value="17beta-HSD-like_SDR_c"/>
    <property type="match status" value="1"/>
</dbReference>
<dbReference type="OMA" id="MSSPVWF"/>
<organism evidence="3 4">
    <name type="scientific">Stachybotrys chlorohalonatus (strain IBT 40285)</name>
    <dbReference type="NCBI Taxonomy" id="1283841"/>
    <lineage>
        <taxon>Eukaryota</taxon>
        <taxon>Fungi</taxon>
        <taxon>Dikarya</taxon>
        <taxon>Ascomycota</taxon>
        <taxon>Pezizomycotina</taxon>
        <taxon>Sordariomycetes</taxon>
        <taxon>Hypocreomycetidae</taxon>
        <taxon>Hypocreales</taxon>
        <taxon>Stachybotryaceae</taxon>
        <taxon>Stachybotrys</taxon>
    </lineage>
</organism>
<dbReference type="Gene3D" id="3.40.50.720">
    <property type="entry name" value="NAD(P)-binding Rossmann-like Domain"/>
    <property type="match status" value="1"/>
</dbReference>
<dbReference type="InterPro" id="IPR051911">
    <property type="entry name" value="SDR_oxidoreductase"/>
</dbReference>
<name>A0A084QTC2_STAC4</name>